<accession>A0A811VF91</accession>
<sequence length="137" mass="16022">MGLLVYCPVEIYNILTRQNHEREVQWGEEEVQEDESILEKKSAIWRNGKMRNYYYYNIFTMQQRQDEQPTYRLHEQRPVESASSEIVAHSARLSCSICLKFGHIFIASQSQQSLVSCAGDFLGELSPPPLRQHMQII</sequence>
<evidence type="ECO:0000313" key="1">
    <source>
        <dbReference type="EMBL" id="CAD7013917.1"/>
    </source>
</evidence>
<dbReference type="AlphaFoldDB" id="A0A811VF91"/>
<dbReference type="Proteomes" id="UP000606786">
    <property type="component" value="Unassembled WGS sequence"/>
</dbReference>
<name>A0A811VF91_CERCA</name>
<evidence type="ECO:0000313" key="2">
    <source>
        <dbReference type="Proteomes" id="UP000606786"/>
    </source>
</evidence>
<reference evidence="1" key="1">
    <citation type="submission" date="2020-11" db="EMBL/GenBank/DDBJ databases">
        <authorList>
            <person name="Whitehead M."/>
        </authorList>
    </citation>
    <scope>NUCLEOTIDE SEQUENCE</scope>
    <source>
        <strain evidence="1">EGII</strain>
    </source>
</reference>
<keyword evidence="2" id="KW-1185">Reference proteome</keyword>
<comment type="caution">
    <text evidence="1">The sequence shown here is derived from an EMBL/GenBank/DDBJ whole genome shotgun (WGS) entry which is preliminary data.</text>
</comment>
<gene>
    <name evidence="1" type="ORF">CCAP1982_LOCUS21930</name>
</gene>
<proteinExistence type="predicted"/>
<protein>
    <submittedName>
        <fullName evidence="1">(Mediterranean fruit fly) hypothetical protein</fullName>
    </submittedName>
</protein>
<dbReference type="EMBL" id="CAJHJT010000056">
    <property type="protein sequence ID" value="CAD7013917.1"/>
    <property type="molecule type" value="Genomic_DNA"/>
</dbReference>
<organism evidence="1 2">
    <name type="scientific">Ceratitis capitata</name>
    <name type="common">Mediterranean fruit fly</name>
    <name type="synonym">Tephritis capitata</name>
    <dbReference type="NCBI Taxonomy" id="7213"/>
    <lineage>
        <taxon>Eukaryota</taxon>
        <taxon>Metazoa</taxon>
        <taxon>Ecdysozoa</taxon>
        <taxon>Arthropoda</taxon>
        <taxon>Hexapoda</taxon>
        <taxon>Insecta</taxon>
        <taxon>Pterygota</taxon>
        <taxon>Neoptera</taxon>
        <taxon>Endopterygota</taxon>
        <taxon>Diptera</taxon>
        <taxon>Brachycera</taxon>
        <taxon>Muscomorpha</taxon>
        <taxon>Tephritoidea</taxon>
        <taxon>Tephritidae</taxon>
        <taxon>Ceratitis</taxon>
        <taxon>Ceratitis</taxon>
    </lineage>
</organism>